<protein>
    <recommendedName>
        <fullName evidence="4">D-isomer specific 2-hydroxyacid dehydrogenase NAD-binding domain-containing protein</fullName>
    </recommendedName>
</protein>
<dbReference type="PANTHER" id="PTHR43761">
    <property type="entry name" value="D-ISOMER SPECIFIC 2-HYDROXYACID DEHYDROGENASE FAMILY PROTEIN (AFU_ORTHOLOGUE AFUA_1G13630)"/>
    <property type="match status" value="1"/>
</dbReference>
<organism evidence="5">
    <name type="scientific">marine sediment metagenome</name>
    <dbReference type="NCBI Taxonomy" id="412755"/>
    <lineage>
        <taxon>unclassified sequences</taxon>
        <taxon>metagenomes</taxon>
        <taxon>ecological metagenomes</taxon>
    </lineage>
</organism>
<comment type="similarity">
    <text evidence="1">Belongs to the D-isomer specific 2-hydroxyacid dehydrogenase family.</text>
</comment>
<gene>
    <name evidence="5" type="ORF">S01H1_45944</name>
</gene>
<dbReference type="PROSITE" id="PS00670">
    <property type="entry name" value="D_2_HYDROXYACID_DH_2"/>
    <property type="match status" value="1"/>
</dbReference>
<dbReference type="CDD" id="cd12162">
    <property type="entry name" value="2-Hacid_dh_4"/>
    <property type="match status" value="1"/>
</dbReference>
<evidence type="ECO:0000256" key="3">
    <source>
        <dbReference type="ARBA" id="ARBA00023027"/>
    </source>
</evidence>
<keyword evidence="3" id="KW-0520">NAD</keyword>
<dbReference type="InterPro" id="IPR036291">
    <property type="entry name" value="NAD(P)-bd_dom_sf"/>
</dbReference>
<dbReference type="AlphaFoldDB" id="X0UXV1"/>
<dbReference type="GO" id="GO:0051287">
    <property type="term" value="F:NAD binding"/>
    <property type="evidence" value="ECO:0007669"/>
    <property type="project" value="InterPro"/>
</dbReference>
<dbReference type="InterPro" id="IPR029753">
    <property type="entry name" value="D-isomer_DH_CS"/>
</dbReference>
<dbReference type="SUPFAM" id="SSF52283">
    <property type="entry name" value="Formate/glycerate dehydrogenase catalytic domain-like"/>
    <property type="match status" value="1"/>
</dbReference>
<evidence type="ECO:0000259" key="4">
    <source>
        <dbReference type="Pfam" id="PF02826"/>
    </source>
</evidence>
<dbReference type="InterPro" id="IPR050418">
    <property type="entry name" value="D-iso_2-hydroxyacid_DH_PdxB"/>
</dbReference>
<keyword evidence="2" id="KW-0560">Oxidoreductase</keyword>
<feature type="non-terminal residue" evidence="5">
    <location>
        <position position="1"/>
    </location>
</feature>
<dbReference type="SUPFAM" id="SSF51735">
    <property type="entry name" value="NAD(P)-binding Rossmann-fold domains"/>
    <property type="match status" value="1"/>
</dbReference>
<feature type="domain" description="D-isomer specific 2-hydroxyacid dehydrogenase NAD-binding" evidence="4">
    <location>
        <begin position="125"/>
        <end position="264"/>
    </location>
</feature>
<dbReference type="Gene3D" id="3.40.50.720">
    <property type="entry name" value="NAD(P)-binding Rossmann-like Domain"/>
    <property type="match status" value="2"/>
</dbReference>
<dbReference type="GO" id="GO:0016616">
    <property type="term" value="F:oxidoreductase activity, acting on the CH-OH group of donors, NAD or NADP as acceptor"/>
    <property type="evidence" value="ECO:0007669"/>
    <property type="project" value="InterPro"/>
</dbReference>
<comment type="caution">
    <text evidence="5">The sequence shown here is derived from an EMBL/GenBank/DDBJ whole genome shotgun (WGS) entry which is preliminary data.</text>
</comment>
<dbReference type="PANTHER" id="PTHR43761:SF1">
    <property type="entry name" value="D-ISOMER SPECIFIC 2-HYDROXYACID DEHYDROGENASE CATALYTIC DOMAIN-CONTAINING PROTEIN-RELATED"/>
    <property type="match status" value="1"/>
</dbReference>
<name>X0UXV1_9ZZZZ</name>
<dbReference type="Pfam" id="PF02826">
    <property type="entry name" value="2-Hacid_dh_C"/>
    <property type="match status" value="1"/>
</dbReference>
<evidence type="ECO:0000256" key="1">
    <source>
        <dbReference type="ARBA" id="ARBA00005854"/>
    </source>
</evidence>
<dbReference type="EMBL" id="BARS01029392">
    <property type="protein sequence ID" value="GAG03992.1"/>
    <property type="molecule type" value="Genomic_DNA"/>
</dbReference>
<feature type="non-terminal residue" evidence="5">
    <location>
        <position position="264"/>
    </location>
</feature>
<sequence length="264" mass="28426">RRNAVYVFLHTLEREYIAMKSVVLDGYTTNPGDCSWDSIAKHGGLQVFDRTATDEIQQRAAGAEVVLTNKTQLTAEILAGLPDLKLISVLATGVNVVDLDAARAHGITVCNVPGYSTPNVAQAVFALLLELTNQTALHAAEVRAGHWSSCPDFCFWRGELVELDGRTLGLIGYGAIGQAVAAVGRALGMNVLAVRRRKGVSDDDTTFTDVSTIFRESDVISLHCPLTPETEKLVDASRLAVMKPTAYLINTARGGVVHEHDLAE</sequence>
<dbReference type="InterPro" id="IPR006140">
    <property type="entry name" value="D-isomer_DH_NAD-bd"/>
</dbReference>
<evidence type="ECO:0000313" key="5">
    <source>
        <dbReference type="EMBL" id="GAG03992.1"/>
    </source>
</evidence>
<accession>X0UXV1</accession>
<reference evidence="5" key="1">
    <citation type="journal article" date="2014" name="Front. Microbiol.">
        <title>High frequency of phylogenetically diverse reductive dehalogenase-homologous genes in deep subseafloor sedimentary metagenomes.</title>
        <authorList>
            <person name="Kawai M."/>
            <person name="Futagami T."/>
            <person name="Toyoda A."/>
            <person name="Takaki Y."/>
            <person name="Nishi S."/>
            <person name="Hori S."/>
            <person name="Arai W."/>
            <person name="Tsubouchi T."/>
            <person name="Morono Y."/>
            <person name="Uchiyama I."/>
            <person name="Ito T."/>
            <person name="Fujiyama A."/>
            <person name="Inagaki F."/>
            <person name="Takami H."/>
        </authorList>
    </citation>
    <scope>NUCLEOTIDE SEQUENCE</scope>
    <source>
        <strain evidence="5">Expedition CK06-06</strain>
    </source>
</reference>
<evidence type="ECO:0000256" key="2">
    <source>
        <dbReference type="ARBA" id="ARBA00023002"/>
    </source>
</evidence>
<proteinExistence type="inferred from homology"/>